<dbReference type="OrthoDB" id="10292737at2759"/>
<proteinExistence type="predicted"/>
<dbReference type="EMBL" id="JAAMPC010000014">
    <property type="protein sequence ID" value="KAG2264562.1"/>
    <property type="molecule type" value="Genomic_DNA"/>
</dbReference>
<organism evidence="1 2">
    <name type="scientific">Brassica carinata</name>
    <name type="common">Ethiopian mustard</name>
    <name type="synonym">Abyssinian cabbage</name>
    <dbReference type="NCBI Taxonomy" id="52824"/>
    <lineage>
        <taxon>Eukaryota</taxon>
        <taxon>Viridiplantae</taxon>
        <taxon>Streptophyta</taxon>
        <taxon>Embryophyta</taxon>
        <taxon>Tracheophyta</taxon>
        <taxon>Spermatophyta</taxon>
        <taxon>Magnoliopsida</taxon>
        <taxon>eudicotyledons</taxon>
        <taxon>Gunneridae</taxon>
        <taxon>Pentapetalae</taxon>
        <taxon>rosids</taxon>
        <taxon>malvids</taxon>
        <taxon>Brassicales</taxon>
        <taxon>Brassicaceae</taxon>
        <taxon>Brassiceae</taxon>
        <taxon>Brassica</taxon>
    </lineage>
</organism>
<name>A0A8X7Q733_BRACI</name>
<accession>A0A8X7Q733</accession>
<protein>
    <submittedName>
        <fullName evidence="1">Uncharacterized protein</fullName>
    </submittedName>
</protein>
<evidence type="ECO:0000313" key="1">
    <source>
        <dbReference type="EMBL" id="KAG2264562.1"/>
    </source>
</evidence>
<dbReference type="AlphaFoldDB" id="A0A8X7Q733"/>
<keyword evidence="2" id="KW-1185">Reference proteome</keyword>
<comment type="caution">
    <text evidence="1">The sequence shown here is derived from an EMBL/GenBank/DDBJ whole genome shotgun (WGS) entry which is preliminary data.</text>
</comment>
<sequence>MAYFFLLLDDVKTWRCSTTEVHLLRVWEAEPLKQAPAPAEECKERRRAYMLLLDVEACSIYAESGVSGFDVTPINPNYKLSNSPPSICFSDLTDFDEITEPVSSIPQELFQFSDYEQLQHIFLKATSSLVMTMRKIQLLKQPKVVYQVVYRYKLHVPYVFQGTLERHTLNKWRMQFFNHSSSY</sequence>
<evidence type="ECO:0000313" key="2">
    <source>
        <dbReference type="Proteomes" id="UP000886595"/>
    </source>
</evidence>
<dbReference type="Proteomes" id="UP000886595">
    <property type="component" value="Unassembled WGS sequence"/>
</dbReference>
<reference evidence="1 2" key="1">
    <citation type="submission" date="2020-02" db="EMBL/GenBank/DDBJ databases">
        <authorList>
            <person name="Ma Q."/>
            <person name="Huang Y."/>
            <person name="Song X."/>
            <person name="Pei D."/>
        </authorList>
    </citation>
    <scope>NUCLEOTIDE SEQUENCE [LARGE SCALE GENOMIC DNA]</scope>
    <source>
        <strain evidence="1">Sxm20200214</strain>
        <tissue evidence="1">Leaf</tissue>
    </source>
</reference>
<gene>
    <name evidence="1" type="ORF">Bca52824_071641</name>
</gene>